<dbReference type="EMBL" id="DS469729">
    <property type="protein sequence ID" value="EDO34489.1"/>
    <property type="molecule type" value="Genomic_DNA"/>
</dbReference>
<dbReference type="AlphaFoldDB" id="A7SP68"/>
<dbReference type="PROSITE" id="PS00170">
    <property type="entry name" value="CSA_PPIASE_1"/>
    <property type="match status" value="1"/>
</dbReference>
<dbReference type="GO" id="GO:0006457">
    <property type="term" value="P:protein folding"/>
    <property type="evidence" value="ECO:0000318"/>
    <property type="project" value="GO_Central"/>
</dbReference>
<evidence type="ECO:0000313" key="12">
    <source>
        <dbReference type="Proteomes" id="UP000001593"/>
    </source>
</evidence>
<feature type="compositionally biased region" description="Basic and acidic residues" evidence="9">
    <location>
        <begin position="1"/>
        <end position="11"/>
    </location>
</feature>
<dbReference type="STRING" id="45351.A7SP68"/>
<feature type="region of interest" description="Disordered" evidence="9">
    <location>
        <begin position="1"/>
        <end position="32"/>
    </location>
</feature>
<accession>A7SP68</accession>
<dbReference type="FunFam" id="2.40.100.10:FF:000003">
    <property type="entry name" value="Peptidylprolyl isomerase domain and WD repeat-containing 1"/>
    <property type="match status" value="1"/>
</dbReference>
<dbReference type="InterPro" id="IPR036322">
    <property type="entry name" value="WD40_repeat_dom_sf"/>
</dbReference>
<dbReference type="EC" id="5.2.1.8" evidence="3"/>
<dbReference type="PRINTS" id="PR00153">
    <property type="entry name" value="CSAPPISMRASE"/>
</dbReference>
<organism evidence="11 12">
    <name type="scientific">Nematostella vectensis</name>
    <name type="common">Starlet sea anemone</name>
    <dbReference type="NCBI Taxonomy" id="45351"/>
    <lineage>
        <taxon>Eukaryota</taxon>
        <taxon>Metazoa</taxon>
        <taxon>Cnidaria</taxon>
        <taxon>Anthozoa</taxon>
        <taxon>Hexacorallia</taxon>
        <taxon>Actiniaria</taxon>
        <taxon>Edwardsiidae</taxon>
        <taxon>Nematostella</taxon>
    </lineage>
</organism>
<dbReference type="OMA" id="GMVEYWR"/>
<name>A7SP68_NEMVE</name>
<dbReference type="PROSITE" id="PS50072">
    <property type="entry name" value="CSA_PPIASE_2"/>
    <property type="match status" value="1"/>
</dbReference>
<dbReference type="SUPFAM" id="SSF50891">
    <property type="entry name" value="Cyclophilin-like"/>
    <property type="match status" value="1"/>
</dbReference>
<reference evidence="11 12" key="1">
    <citation type="journal article" date="2007" name="Science">
        <title>Sea anemone genome reveals ancestral eumetazoan gene repertoire and genomic organization.</title>
        <authorList>
            <person name="Putnam N.H."/>
            <person name="Srivastava M."/>
            <person name="Hellsten U."/>
            <person name="Dirks B."/>
            <person name="Chapman J."/>
            <person name="Salamov A."/>
            <person name="Terry A."/>
            <person name="Shapiro H."/>
            <person name="Lindquist E."/>
            <person name="Kapitonov V.V."/>
            <person name="Jurka J."/>
            <person name="Genikhovich G."/>
            <person name="Grigoriev I.V."/>
            <person name="Lucas S.M."/>
            <person name="Steele R.E."/>
            <person name="Finnerty J.R."/>
            <person name="Technau U."/>
            <person name="Martindale M.Q."/>
            <person name="Rokhsar D.S."/>
        </authorList>
    </citation>
    <scope>NUCLEOTIDE SEQUENCE [LARGE SCALE GENOMIC DNA]</scope>
    <source>
        <strain evidence="12">CH2 X CH6</strain>
    </source>
</reference>
<proteinExistence type="inferred from homology"/>
<feature type="repeat" description="WD" evidence="8">
    <location>
        <begin position="98"/>
        <end position="139"/>
    </location>
</feature>
<dbReference type="FunCoup" id="A7SP68">
    <property type="interactions" value="696"/>
</dbReference>
<dbReference type="Gene3D" id="2.40.100.10">
    <property type="entry name" value="Cyclophilin-like"/>
    <property type="match status" value="1"/>
</dbReference>
<dbReference type="GO" id="GO:0003755">
    <property type="term" value="F:peptidyl-prolyl cis-trans isomerase activity"/>
    <property type="evidence" value="ECO:0000318"/>
    <property type="project" value="GO_Central"/>
</dbReference>
<sequence length="622" mass="70403">MADVERKRAAESDSEDEDVIGPMPAPDPKPKKKKMLEFEPVYLQNLPSAEGYEKSYMHRDVITHLVVTETNFLVTASCDGHIKFWKKQEEGIEFVKHFKSHLGSIQGISASADGQLLCSVASDKSMKVFDVINFDMINMLKLNHAPGQCEWVFPRGAAVAAVACSDADRGVIHIYDGRGSNTPLHTLNIHSSTITVIRYNPRYDIVVSTDTAGMVEYWSALKGDFKFPKNLDFEYKTDTDLFEFIMCKTFPVSLRFSPDGKMFVTMATDRKVRVFRFLCGKKSRVFDESLQVFTEMQQQKQQLPNMEFGRRVAIERDLEKSDAFKYSNVVFDESGYFILYATMLGIKVVNLHTNRCVRIIGKPENVRFLQLALYQGRPKEKAVSLTLEIQAADNPALAKDCTDPAVFCTAFKKNRFYIFSSRGPEMSFLFSSCSGESERDIFNEKPSREEIMAATQGSNTPAKLPEMAIIHTTMGDLTIKLFSKECPRTIENFITHSKNGYYNSNIFHRVIKQFMIQTGDPQGSDGTGGESIWGGEFEDEFHRNLRHDRPYTVSMANAGPNTNGSQFFITVVPTPWLDNKHTVFGRVVKGMDVAQQISLVKTNPKNDQPYEDIKIINITLKD</sequence>
<keyword evidence="6" id="KW-0697">Rotamase</keyword>
<dbReference type="PANTHER" id="PTHR45625">
    <property type="entry name" value="PEPTIDYL-PROLYL CIS-TRANS ISOMERASE-RELATED"/>
    <property type="match status" value="1"/>
</dbReference>
<comment type="similarity">
    <text evidence="2">Belongs to the cyclophilin-type PPIase family.</text>
</comment>
<evidence type="ECO:0000256" key="8">
    <source>
        <dbReference type="PROSITE-ProRule" id="PRU00221"/>
    </source>
</evidence>
<keyword evidence="7" id="KW-0413">Isomerase</keyword>
<dbReference type="InterPro" id="IPR044666">
    <property type="entry name" value="Cyclophilin_A-like"/>
</dbReference>
<dbReference type="InterPro" id="IPR029000">
    <property type="entry name" value="Cyclophilin-like_dom_sf"/>
</dbReference>
<evidence type="ECO:0000256" key="3">
    <source>
        <dbReference type="ARBA" id="ARBA00013194"/>
    </source>
</evidence>
<dbReference type="InterPro" id="IPR002130">
    <property type="entry name" value="Cyclophilin-type_PPIase_dom"/>
</dbReference>
<dbReference type="InterPro" id="IPR001680">
    <property type="entry name" value="WD40_rpt"/>
</dbReference>
<dbReference type="InterPro" id="IPR020892">
    <property type="entry name" value="Cyclophilin-type_PPIase_CS"/>
</dbReference>
<dbReference type="PANTHER" id="PTHR45625:SF4">
    <property type="entry name" value="PEPTIDYLPROLYL ISOMERASE DOMAIN AND WD REPEAT-CONTAINING PROTEIN 1"/>
    <property type="match status" value="1"/>
</dbReference>
<dbReference type="PROSITE" id="PS50082">
    <property type="entry name" value="WD_REPEATS_2"/>
    <property type="match status" value="1"/>
</dbReference>
<evidence type="ECO:0000256" key="9">
    <source>
        <dbReference type="SAM" id="MobiDB-lite"/>
    </source>
</evidence>
<keyword evidence="5" id="KW-0677">Repeat</keyword>
<evidence type="ECO:0000259" key="10">
    <source>
        <dbReference type="PROSITE" id="PS50072"/>
    </source>
</evidence>
<dbReference type="Proteomes" id="UP000001593">
    <property type="component" value="Unassembled WGS sequence"/>
</dbReference>
<keyword evidence="12" id="KW-1185">Reference proteome</keyword>
<dbReference type="Gene3D" id="2.130.10.10">
    <property type="entry name" value="YVTN repeat-like/Quinoprotein amine dehydrogenase"/>
    <property type="match status" value="1"/>
</dbReference>
<gene>
    <name evidence="11" type="ORF">NEMVEDRAFT_v1g125775</name>
</gene>
<dbReference type="SMART" id="SM00320">
    <property type="entry name" value="WD40"/>
    <property type="match status" value="4"/>
</dbReference>
<dbReference type="PhylomeDB" id="A7SP68"/>
<dbReference type="CDD" id="cd01927">
    <property type="entry name" value="cyclophilin_WD40"/>
    <property type="match status" value="1"/>
</dbReference>
<dbReference type="FunFam" id="2.130.10.10:FF:000450">
    <property type="entry name" value="Peptidylprolyl isomerase domain and WD-repeat protein 1"/>
    <property type="match status" value="1"/>
</dbReference>
<dbReference type="Pfam" id="PF00400">
    <property type="entry name" value="WD40"/>
    <property type="match status" value="2"/>
</dbReference>
<dbReference type="SUPFAM" id="SSF50978">
    <property type="entry name" value="WD40 repeat-like"/>
    <property type="match status" value="1"/>
</dbReference>
<dbReference type="eggNOG" id="KOG0882">
    <property type="taxonomic scope" value="Eukaryota"/>
</dbReference>
<comment type="catalytic activity">
    <reaction evidence="1">
        <text>[protein]-peptidylproline (omega=180) = [protein]-peptidylproline (omega=0)</text>
        <dbReference type="Rhea" id="RHEA:16237"/>
        <dbReference type="Rhea" id="RHEA-COMP:10747"/>
        <dbReference type="Rhea" id="RHEA-COMP:10748"/>
        <dbReference type="ChEBI" id="CHEBI:83833"/>
        <dbReference type="ChEBI" id="CHEBI:83834"/>
        <dbReference type="EC" id="5.2.1.8"/>
    </reaction>
</comment>
<dbReference type="InParanoid" id="A7SP68"/>
<evidence type="ECO:0000256" key="5">
    <source>
        <dbReference type="ARBA" id="ARBA00022737"/>
    </source>
</evidence>
<dbReference type="GO" id="GO:0005634">
    <property type="term" value="C:nucleus"/>
    <property type="evidence" value="ECO:0007669"/>
    <property type="project" value="UniProtKB-ARBA"/>
</dbReference>
<evidence type="ECO:0000256" key="2">
    <source>
        <dbReference type="ARBA" id="ARBA00007365"/>
    </source>
</evidence>
<evidence type="ECO:0000256" key="1">
    <source>
        <dbReference type="ARBA" id="ARBA00000971"/>
    </source>
</evidence>
<dbReference type="Pfam" id="PF00160">
    <property type="entry name" value="Pro_isomerase"/>
    <property type="match status" value="1"/>
</dbReference>
<evidence type="ECO:0000256" key="7">
    <source>
        <dbReference type="ARBA" id="ARBA00023235"/>
    </source>
</evidence>
<keyword evidence="4 8" id="KW-0853">WD repeat</keyword>
<evidence type="ECO:0000313" key="11">
    <source>
        <dbReference type="EMBL" id="EDO34489.1"/>
    </source>
</evidence>
<evidence type="ECO:0000256" key="4">
    <source>
        <dbReference type="ARBA" id="ARBA00022574"/>
    </source>
</evidence>
<protein>
    <recommendedName>
        <fullName evidence="3">peptidylprolyl isomerase</fullName>
        <ecNumber evidence="3">5.2.1.8</ecNumber>
    </recommendedName>
</protein>
<dbReference type="InterPro" id="IPR015943">
    <property type="entry name" value="WD40/YVTN_repeat-like_dom_sf"/>
</dbReference>
<dbReference type="HOGENOM" id="CLU_012062_31_2_1"/>
<feature type="domain" description="PPIase cyclophilin-type" evidence="10">
    <location>
        <begin position="464"/>
        <end position="620"/>
    </location>
</feature>
<evidence type="ECO:0000256" key="6">
    <source>
        <dbReference type="ARBA" id="ARBA00023110"/>
    </source>
</evidence>